<keyword evidence="2" id="KW-1185">Reference proteome</keyword>
<comment type="caution">
    <text evidence="1">The sequence shown here is derived from an EMBL/GenBank/DDBJ whole genome shotgun (WGS) entry which is preliminary data.</text>
</comment>
<reference evidence="1 2" key="1">
    <citation type="journal article" date="2014" name="Int. J. Syst. Evol. Microbiol.">
        <title>Complete genome sequence of Corynebacterium casei LMG S-19264T (=DSM 44701T), isolated from a smear-ripened cheese.</title>
        <authorList>
            <consortium name="US DOE Joint Genome Institute (JGI-PGF)"/>
            <person name="Walter F."/>
            <person name="Albersmeier A."/>
            <person name="Kalinowski J."/>
            <person name="Ruckert C."/>
        </authorList>
    </citation>
    <scope>NUCLEOTIDE SEQUENCE [LARGE SCALE GENOMIC DNA]</scope>
    <source>
        <strain evidence="1 2">KCTC 12285</strain>
    </source>
</reference>
<protein>
    <submittedName>
        <fullName evidence="1">Uncharacterized protein</fullName>
    </submittedName>
</protein>
<dbReference type="Proteomes" id="UP000601108">
    <property type="component" value="Unassembled WGS sequence"/>
</dbReference>
<evidence type="ECO:0000313" key="1">
    <source>
        <dbReference type="EMBL" id="GGX22867.1"/>
    </source>
</evidence>
<evidence type="ECO:0000313" key="2">
    <source>
        <dbReference type="Proteomes" id="UP000601108"/>
    </source>
</evidence>
<proteinExistence type="predicted"/>
<dbReference type="AlphaFoldDB" id="A0A918N4Q6"/>
<accession>A0A918N4Q6</accession>
<sequence length="82" mass="9355">MKKTFDDFIVGMVVYSDKEFGVVINSEKVGNSYGMIRWDTNKNNDIEDWRGLFGTFISNGGKVIEGIYDFQYIDGEGNLKVQ</sequence>
<gene>
    <name evidence="1" type="ORF">GCM10007384_25040</name>
</gene>
<name>A0A918N4Q6_9FLAO</name>
<dbReference type="EMBL" id="BMWS01000017">
    <property type="protein sequence ID" value="GGX22867.1"/>
    <property type="molecule type" value="Genomic_DNA"/>
</dbReference>
<dbReference type="RefSeq" id="WP_189457489.1">
    <property type="nucleotide sequence ID" value="NZ_BMWS01000017.1"/>
</dbReference>
<organism evidence="1 2">
    <name type="scientific">Aquimarina muelleri</name>
    <dbReference type="NCBI Taxonomy" id="279356"/>
    <lineage>
        <taxon>Bacteria</taxon>
        <taxon>Pseudomonadati</taxon>
        <taxon>Bacteroidota</taxon>
        <taxon>Flavobacteriia</taxon>
        <taxon>Flavobacteriales</taxon>
        <taxon>Flavobacteriaceae</taxon>
        <taxon>Aquimarina</taxon>
    </lineage>
</organism>